<evidence type="ECO:0000313" key="3">
    <source>
        <dbReference type="EMBL" id="QBY43972.1"/>
    </source>
</evidence>
<dbReference type="Proteomes" id="UP001177592">
    <property type="component" value="Chromosome"/>
</dbReference>
<dbReference type="InterPro" id="IPR008258">
    <property type="entry name" value="Transglycosylase_SLT_dom_1"/>
</dbReference>
<dbReference type="Proteomes" id="UP000295134">
    <property type="component" value="Chromosome"/>
</dbReference>
<sequence length="602" mass="65424">MANSVPVLTIDIDDSKIKRLEDVAKQFHDAFNTMPSGSIPSGRPRGGYIPGKEKWNNKWISAHEKDIQYSPLFKKSGTNEFDKFFNNLSKASKEASKSLKELNKTLKQTANVAGGLFSTTLSWGVKLAAFGAIGTGGFGLIAKGAANSLLSPQGRGISVAQQQAINVAFGGRISGINSIINDLSRAKYDVNSPTRRALLSQGINYNNNAFENIGPYLQSVLRIADQHQGAGAQLNALQSMGFNITADQLNQLQANRNRLPQFIQEMQANAGVFESQAPDSTYRGYQDLVANFTKNTYQLSNSFLTTLSKLNPGLQKFSDAITKGLTTFISGPNGEALFETIGNGLSSLAKWLGSDNFQKDLKSFVELIKALVKAISDAVKWISGVFGEVDRAKNSGFVQGNIWQGVKESYYYANDLVNKGLKNVGDLLFPSAKAATTNAVLNNIIGTESNWNNSKINKKSGAIGLGQILPSTAKLYGFDIERLKTDPEYNYYASKKIFEDNLKRYNGDYAKSLAQYNGGNKAVMGNSLNLNNETINYLLKILRAVPEAAAQHPGLIDALTSAQSQSSIPGNGKNRFIIQLETVDTPGADSNLQIRSQKQVAY</sequence>
<evidence type="ECO:0000259" key="1">
    <source>
        <dbReference type="Pfam" id="PF01464"/>
    </source>
</evidence>
<keyword evidence="4" id="KW-0456">Lyase</keyword>
<reference evidence="3 5" key="2">
    <citation type="submission" date="2019-03" db="EMBL/GenBank/DDBJ databases">
        <title>Long-read sequencing reveals hyperdense prophage content in a complex bacterial symbiont genome.</title>
        <authorList>
            <person name="Frost C.L."/>
            <person name="Siozios S."/>
            <person name="Nadal-Jimenez P."/>
            <person name="Brockhurst M.A."/>
            <person name="King K.C."/>
            <person name="Darby A.C."/>
            <person name="Hurst G.D.D."/>
        </authorList>
    </citation>
    <scope>NUCLEOTIDE SEQUENCE [LARGE SCALE GENOMIC DNA]</scope>
    <source>
        <strain evidence="3 5">FIN</strain>
    </source>
</reference>
<dbReference type="Pfam" id="PF01464">
    <property type="entry name" value="SLT"/>
    <property type="match status" value="1"/>
</dbReference>
<proteinExistence type="predicted"/>
<dbReference type="EMBL" id="CP123523">
    <property type="protein sequence ID" value="WGM04290.1"/>
    <property type="molecule type" value="Genomic_DNA"/>
</dbReference>
<dbReference type="RefSeq" id="WP_026823407.1">
    <property type="nucleotide sequence ID" value="NZ_CP038613.1"/>
</dbReference>
<dbReference type="KEGG" id="ans:ArsFIN_25450"/>
<accession>D2TYM0</accession>
<dbReference type="GeneID" id="96877579"/>
<feature type="domain" description="Transglycosylase SLT" evidence="1">
    <location>
        <begin position="435"/>
        <end position="526"/>
    </location>
</feature>
<dbReference type="SUPFAM" id="SSF53955">
    <property type="entry name" value="Lysozyme-like"/>
    <property type="match status" value="1"/>
</dbReference>
<reference evidence="4" key="3">
    <citation type="submission" date="2023-04" db="EMBL/GenBank/DDBJ databases">
        <title>Genome dynamics across the evolutionary transition to endosymbiosis.</title>
        <authorList>
            <person name="Siozios S."/>
            <person name="Nadal-Jimenez P."/>
            <person name="Azagi T."/>
            <person name="Sprong H."/>
            <person name="Frost C.L."/>
            <person name="Parratt S.R."/>
            <person name="Taylor G."/>
            <person name="Brettell L."/>
            <person name="Lew K.C."/>
            <person name="Croft L."/>
            <person name="King K.C."/>
            <person name="Brockhurst M.A."/>
            <person name="Hypsa V."/>
            <person name="Novakova E."/>
            <person name="Darby A.C."/>
            <person name="Hurst G.D.D."/>
        </authorList>
    </citation>
    <scope>NUCLEOTIDE SEQUENCE</scope>
    <source>
        <strain evidence="4">ANv_CAN</strain>
    </source>
</reference>
<dbReference type="AlphaFoldDB" id="D2TYM0"/>
<dbReference type="EMBL" id="CP038613">
    <property type="protein sequence ID" value="QBY43972.1"/>
    <property type="molecule type" value="Genomic_DNA"/>
</dbReference>
<protein>
    <submittedName>
        <fullName evidence="2">Lytic murein transglycosylase</fullName>
    </submittedName>
    <submittedName>
        <fullName evidence="4">Lytic transglycosylase domain-containing protein</fullName>
        <ecNumber evidence="4">4.2.2.n1</ecNumber>
    </submittedName>
    <submittedName>
        <fullName evidence="3">Transglycosylase SLT domain protein</fullName>
    </submittedName>
</protein>
<keyword evidence="6" id="KW-1185">Reference proteome</keyword>
<evidence type="ECO:0000313" key="4">
    <source>
        <dbReference type="EMBL" id="WGM04290.1"/>
    </source>
</evidence>
<dbReference type="InterPro" id="IPR023346">
    <property type="entry name" value="Lysozyme-like_dom_sf"/>
</dbReference>
<evidence type="ECO:0000313" key="2">
    <source>
        <dbReference type="EMBL" id="CBA72516.1"/>
    </source>
</evidence>
<organism evidence="2">
    <name type="scientific">Arsenophonus nasoniae</name>
    <name type="common">son-killer infecting Nasonia vitripennis</name>
    <dbReference type="NCBI Taxonomy" id="638"/>
    <lineage>
        <taxon>Bacteria</taxon>
        <taxon>Pseudomonadati</taxon>
        <taxon>Pseudomonadota</taxon>
        <taxon>Gammaproteobacteria</taxon>
        <taxon>Enterobacterales</taxon>
        <taxon>Morganellaceae</taxon>
        <taxon>Arsenophonus</taxon>
    </lineage>
</organism>
<evidence type="ECO:0000313" key="5">
    <source>
        <dbReference type="Proteomes" id="UP000295134"/>
    </source>
</evidence>
<dbReference type="EC" id="4.2.2.n1" evidence="4"/>
<evidence type="ECO:0000313" key="6">
    <source>
        <dbReference type="Proteomes" id="UP001177592"/>
    </source>
</evidence>
<dbReference type="CDD" id="cd00254">
    <property type="entry name" value="LT-like"/>
    <property type="match status" value="1"/>
</dbReference>
<dbReference type="CAZy" id="GH23">
    <property type="family name" value="Glycoside Hydrolase Family 23"/>
</dbReference>
<name>D2TYM0_9GAMM</name>
<reference evidence="2" key="1">
    <citation type="journal article" date="2010" name="Insect Mol. Biol.">
        <title>The draft genome sequence of Arsenophonus nasoniae, son-killer bacterium of Nasonia vitripennis, reveals genes associated with virulence and symbiosis.</title>
        <authorList>
            <person name="Wilkes T."/>
            <person name="Darby A.C."/>
            <person name="Choi J."/>
            <person name="Colborne J.K."/>
            <person name="Werren J.H."/>
            <person name="Hurst G.D.D."/>
        </authorList>
    </citation>
    <scope>NUCLEOTIDE SEQUENCE</scope>
</reference>
<dbReference type="EMBL" id="FN545185">
    <property type="protein sequence ID" value="CBA72516.1"/>
    <property type="molecule type" value="Genomic_DNA"/>
</dbReference>
<gene>
    <name evidence="2" type="ORF">ARN_12490</name>
    <name evidence="3" type="ORF">ArsFIN_25450</name>
    <name evidence="4" type="ORF">QE258_11625</name>
</gene>
<dbReference type="Gene3D" id="1.10.530.10">
    <property type="match status" value="1"/>
</dbReference>
<dbReference type="GO" id="GO:0016829">
    <property type="term" value="F:lyase activity"/>
    <property type="evidence" value="ECO:0007669"/>
    <property type="project" value="UniProtKB-KW"/>
</dbReference>